<dbReference type="Proteomes" id="UP000198815">
    <property type="component" value="Unassembled WGS sequence"/>
</dbReference>
<sequence length="383" mass="40128">MSTTARRRRAQVTSSRSRLDVKSLPEDARRHNRRLVLRHLFHEGPQSRADIARASGLTRVTVSDLVAGLEEDGLVVELGPRTIGSARPGKPAMLVGLADEQLRVLAIDLSPDDCFVGAVMTLHGQVQHRVELPLAGMGGDEALEQVLALIGSLADAVTVRVLGIGVGTPGIVTPEGKVREAPNLRWYELDLAARIRSRFDYPVHVANDANAAVLGVRTFESTHERSLMVVRIEHGVGAGLIVGGALVEGEQFAAGEIGHVVVSDEGLCACGRVGCLEVALAASQLKRRIGAGEDRDQVLSGAGTALGVALAPIISALNLNEVIVSGPAELVGGVLTDTARATVRANTMSAVSNGLVIRPSTDDINLVLLGATELVLSGELGVE</sequence>
<dbReference type="PANTHER" id="PTHR18964">
    <property type="entry name" value="ROK (REPRESSOR, ORF, KINASE) FAMILY"/>
    <property type="match status" value="1"/>
</dbReference>
<proteinExistence type="inferred from homology"/>
<dbReference type="Pfam" id="PF00325">
    <property type="entry name" value="Crp"/>
    <property type="match status" value="1"/>
</dbReference>
<evidence type="ECO:0000259" key="3">
    <source>
        <dbReference type="Pfam" id="PF00325"/>
    </source>
</evidence>
<dbReference type="STRING" id="64702.SAMN05443377_1233"/>
<dbReference type="SUPFAM" id="SSF53067">
    <property type="entry name" value="Actin-like ATPase domain"/>
    <property type="match status" value="1"/>
</dbReference>
<evidence type="ECO:0000313" key="5">
    <source>
        <dbReference type="Proteomes" id="UP000198815"/>
    </source>
</evidence>
<keyword evidence="5" id="KW-1185">Reference proteome</keyword>
<dbReference type="OrthoDB" id="9810372at2"/>
<protein>
    <submittedName>
        <fullName evidence="4">Sugar kinase of the NBD/HSP70 family, may contain an N-terminal HTH domain</fullName>
    </submittedName>
</protein>
<dbReference type="EMBL" id="FOGZ01000023">
    <property type="protein sequence ID" value="SER96382.1"/>
    <property type="molecule type" value="Genomic_DNA"/>
</dbReference>
<dbReference type="GO" id="GO:0003677">
    <property type="term" value="F:DNA binding"/>
    <property type="evidence" value="ECO:0007669"/>
    <property type="project" value="InterPro"/>
</dbReference>
<dbReference type="SUPFAM" id="SSF46785">
    <property type="entry name" value="Winged helix' DNA-binding domain"/>
    <property type="match status" value="1"/>
</dbReference>
<dbReference type="Pfam" id="PF00480">
    <property type="entry name" value="ROK"/>
    <property type="match status" value="1"/>
</dbReference>
<evidence type="ECO:0000256" key="1">
    <source>
        <dbReference type="ARBA" id="ARBA00006479"/>
    </source>
</evidence>
<dbReference type="InterPro" id="IPR036388">
    <property type="entry name" value="WH-like_DNA-bd_sf"/>
</dbReference>
<keyword evidence="4" id="KW-0418">Kinase</keyword>
<dbReference type="InterPro" id="IPR049874">
    <property type="entry name" value="ROK_cs"/>
</dbReference>
<evidence type="ECO:0000313" key="4">
    <source>
        <dbReference type="EMBL" id="SER96382.1"/>
    </source>
</evidence>
<keyword evidence="4" id="KW-0808">Transferase</keyword>
<dbReference type="Gene3D" id="1.10.10.10">
    <property type="entry name" value="Winged helix-like DNA-binding domain superfamily/Winged helix DNA-binding domain"/>
    <property type="match status" value="1"/>
</dbReference>
<dbReference type="Gene3D" id="3.30.420.40">
    <property type="match status" value="3"/>
</dbReference>
<dbReference type="RefSeq" id="WP_091970728.1">
    <property type="nucleotide sequence ID" value="NZ_FOGZ01000023.1"/>
</dbReference>
<name>A0A1H9TGQ3_9ACTN</name>
<gene>
    <name evidence="4" type="ORF">SAMN05443377_1233</name>
</gene>
<evidence type="ECO:0000256" key="2">
    <source>
        <dbReference type="SAM" id="MobiDB-lite"/>
    </source>
</evidence>
<feature type="compositionally biased region" description="Basic residues" evidence="2">
    <location>
        <begin position="1"/>
        <end position="10"/>
    </location>
</feature>
<feature type="domain" description="HTH crp-type" evidence="3">
    <location>
        <begin position="47"/>
        <end position="74"/>
    </location>
</feature>
<dbReference type="AlphaFoldDB" id="A0A1H9TGQ3"/>
<feature type="region of interest" description="Disordered" evidence="2">
    <location>
        <begin position="1"/>
        <end position="25"/>
    </location>
</feature>
<dbReference type="GO" id="GO:0006355">
    <property type="term" value="P:regulation of DNA-templated transcription"/>
    <property type="evidence" value="ECO:0007669"/>
    <property type="project" value="InterPro"/>
</dbReference>
<dbReference type="PANTHER" id="PTHR18964:SF149">
    <property type="entry name" value="BIFUNCTIONAL UDP-N-ACETYLGLUCOSAMINE 2-EPIMERASE_N-ACETYLMANNOSAMINE KINASE"/>
    <property type="match status" value="1"/>
</dbReference>
<dbReference type="InterPro" id="IPR012318">
    <property type="entry name" value="HTH_CRP"/>
</dbReference>
<dbReference type="InterPro" id="IPR000600">
    <property type="entry name" value="ROK"/>
</dbReference>
<dbReference type="PROSITE" id="PS01125">
    <property type="entry name" value="ROK"/>
    <property type="match status" value="1"/>
</dbReference>
<organism evidence="4 5">
    <name type="scientific">Propionibacterium cyclohexanicum</name>
    <dbReference type="NCBI Taxonomy" id="64702"/>
    <lineage>
        <taxon>Bacteria</taxon>
        <taxon>Bacillati</taxon>
        <taxon>Actinomycetota</taxon>
        <taxon>Actinomycetes</taxon>
        <taxon>Propionibacteriales</taxon>
        <taxon>Propionibacteriaceae</taxon>
        <taxon>Propionibacterium</taxon>
    </lineage>
</organism>
<accession>A0A1H9TGQ3</accession>
<dbReference type="InterPro" id="IPR043129">
    <property type="entry name" value="ATPase_NBD"/>
</dbReference>
<dbReference type="GO" id="GO:0016301">
    <property type="term" value="F:kinase activity"/>
    <property type="evidence" value="ECO:0007669"/>
    <property type="project" value="UniProtKB-KW"/>
</dbReference>
<dbReference type="InterPro" id="IPR036390">
    <property type="entry name" value="WH_DNA-bd_sf"/>
</dbReference>
<comment type="similarity">
    <text evidence="1">Belongs to the ROK (NagC/XylR) family.</text>
</comment>
<reference evidence="4 5" key="1">
    <citation type="submission" date="2016-10" db="EMBL/GenBank/DDBJ databases">
        <authorList>
            <person name="de Groot N.N."/>
        </authorList>
    </citation>
    <scope>NUCLEOTIDE SEQUENCE [LARGE SCALE GENOMIC DNA]</scope>
    <source>
        <strain evidence="4 5">DSM 16859</strain>
    </source>
</reference>